<comment type="caution">
    <text evidence="6">The sequence shown here is derived from an EMBL/GenBank/DDBJ whole genome shotgun (WGS) entry which is preliminary data.</text>
</comment>
<evidence type="ECO:0000256" key="1">
    <source>
        <dbReference type="ARBA" id="ARBA00004141"/>
    </source>
</evidence>
<dbReference type="EMBL" id="AZBU02000002">
    <property type="protein sequence ID" value="TKR92297.1"/>
    <property type="molecule type" value="Genomic_DNA"/>
</dbReference>
<evidence type="ECO:0000256" key="4">
    <source>
        <dbReference type="ARBA" id="ARBA00023136"/>
    </source>
</evidence>
<name>A0A4U5P7P5_STECR</name>
<reference evidence="6" key="3">
    <citation type="journal article" date="2019" name="G3 (Bethesda)">
        <title>Hybrid Assembly of the Genome of the Entomopathogenic Nematode Steinernema carpocapsae Identifies the X-Chromosome.</title>
        <authorList>
            <person name="Serra L."/>
            <person name="Macchietto M."/>
            <person name="Macias-Munoz A."/>
            <person name="McGill C.J."/>
            <person name="Rodriguez I.M."/>
            <person name="Rodriguez B."/>
            <person name="Murad R."/>
            <person name="Mortazavi A."/>
        </authorList>
    </citation>
    <scope>NUCLEOTIDE SEQUENCE</scope>
    <source>
        <strain evidence="6">ALL</strain>
    </source>
</reference>
<dbReference type="OrthoDB" id="6285520at2759"/>
<dbReference type="GO" id="GO:0005743">
    <property type="term" value="C:mitochondrial inner membrane"/>
    <property type="evidence" value="ECO:0007669"/>
    <property type="project" value="TreeGrafter"/>
</dbReference>
<dbReference type="Pfam" id="PF01027">
    <property type="entry name" value="Bax1-I"/>
    <property type="match status" value="1"/>
</dbReference>
<accession>A0A4U5P7P5</accession>
<feature type="transmembrane region" description="Helical" evidence="5">
    <location>
        <begin position="273"/>
        <end position="297"/>
    </location>
</feature>
<dbReference type="InterPro" id="IPR006214">
    <property type="entry name" value="Bax_inhibitor_1-related"/>
</dbReference>
<gene>
    <name evidence="6" type="ORF">L596_006978</name>
</gene>
<organism evidence="6">
    <name type="scientific">Steinernema carpocapsae</name>
    <name type="common">Entomopathogenic nematode</name>
    <dbReference type="NCBI Taxonomy" id="34508"/>
    <lineage>
        <taxon>Eukaryota</taxon>
        <taxon>Metazoa</taxon>
        <taxon>Ecdysozoa</taxon>
        <taxon>Nematoda</taxon>
        <taxon>Chromadorea</taxon>
        <taxon>Rhabditida</taxon>
        <taxon>Tylenchina</taxon>
        <taxon>Panagrolaimomorpha</taxon>
        <taxon>Strongyloidoidea</taxon>
        <taxon>Steinernematidae</taxon>
        <taxon>Steinernema</taxon>
    </lineage>
</organism>
<keyword evidence="2 5" id="KW-0812">Transmembrane</keyword>
<dbReference type="PANTHER" id="PTHR23291:SF112">
    <property type="entry name" value="GROWTH HORMONE-INDUCIBLE TRANSMEMBRANE PROTEIN"/>
    <property type="match status" value="1"/>
</dbReference>
<feature type="transmembrane region" description="Helical" evidence="5">
    <location>
        <begin position="250"/>
        <end position="268"/>
    </location>
</feature>
<reference evidence="6" key="1">
    <citation type="submission" date="2013-11" db="EMBL/GenBank/DDBJ databases">
        <authorList>
            <person name="Sternberg P."/>
            <person name="Dillman A."/>
            <person name="Macchietto M."/>
        </authorList>
    </citation>
    <scope>NUCLEOTIDE SEQUENCE</scope>
    <source>
        <strain evidence="6">ALL</strain>
    </source>
</reference>
<proteinExistence type="predicted"/>
<evidence type="ECO:0000256" key="2">
    <source>
        <dbReference type="ARBA" id="ARBA00022692"/>
    </source>
</evidence>
<feature type="transmembrane region" description="Helical" evidence="5">
    <location>
        <begin position="111"/>
        <end position="134"/>
    </location>
</feature>
<sequence length="386" mass="41022">MDPQSSFSHSGDCETSSVRSLVTKNFVICFSRGPATAFPNSNKMITQLVRQTMLLGKSSSIVASARSFSLSAFRQARFGQGSTRFGQGTFSAPRAGALREKLFGPANAKPFIYGTYAVAGASLAGIGMLCWYGLGMSKDVSIVNKAAMWPQEVSDRLKSTYAYLCGSVLMTGGFGYMASRSPTLLRLASSGGLMACLGWTAAMIGVGVACRSISYDNTAAKHLAWAAHCAVLGACFSSLALVGGPVLLRAAWYTAGITAGLSTTAACAPSDKFLYMGGALSMCFGLIFAACMGSFFLPPNSMAAAGAASFIMYGGLILFGGFLLYDTQKVVKKAEMHSNYQYAYDGSVVQRSWDPINAQMSIFMDMMNIFIRLVWILQGTGGNRRK</sequence>
<dbReference type="STRING" id="34508.A0A4U5P7P5"/>
<protein>
    <recommendedName>
        <fullName evidence="7">Growth hormone-inducible transmembrane protein</fullName>
    </recommendedName>
</protein>
<evidence type="ECO:0000313" key="6">
    <source>
        <dbReference type="EMBL" id="TKR92297.1"/>
    </source>
</evidence>
<feature type="transmembrane region" description="Helical" evidence="5">
    <location>
        <begin position="161"/>
        <end position="179"/>
    </location>
</feature>
<reference evidence="6" key="2">
    <citation type="journal article" date="2015" name="Genome Biol.">
        <title>Comparative genomics of Steinernema reveals deeply conserved gene regulatory networks.</title>
        <authorList>
            <person name="Dillman A.R."/>
            <person name="Macchietto M."/>
            <person name="Porter C.F."/>
            <person name="Rogers A."/>
            <person name="Williams B."/>
            <person name="Antoshechkin I."/>
            <person name="Lee M.M."/>
            <person name="Goodwin Z."/>
            <person name="Lu X."/>
            <person name="Lewis E.E."/>
            <person name="Goodrich-Blair H."/>
            <person name="Stock S.P."/>
            <person name="Adams B.J."/>
            <person name="Sternberg P.W."/>
            <person name="Mortazavi A."/>
        </authorList>
    </citation>
    <scope>NUCLEOTIDE SEQUENCE [LARGE SCALE GENOMIC DNA]</scope>
    <source>
        <strain evidence="6">ALL</strain>
    </source>
</reference>
<keyword evidence="4 5" id="KW-0472">Membrane</keyword>
<feature type="transmembrane region" description="Helical" evidence="5">
    <location>
        <begin position="191"/>
        <end position="210"/>
    </location>
</feature>
<evidence type="ECO:0000256" key="3">
    <source>
        <dbReference type="ARBA" id="ARBA00022989"/>
    </source>
</evidence>
<dbReference type="AlphaFoldDB" id="A0A4U5P7P5"/>
<feature type="transmembrane region" description="Helical" evidence="5">
    <location>
        <begin position="222"/>
        <end position="244"/>
    </location>
</feature>
<evidence type="ECO:0008006" key="7">
    <source>
        <dbReference type="Google" id="ProtNLM"/>
    </source>
</evidence>
<feature type="transmembrane region" description="Helical" evidence="5">
    <location>
        <begin position="303"/>
        <end position="325"/>
    </location>
</feature>
<dbReference type="PANTHER" id="PTHR23291">
    <property type="entry name" value="BAX INHIBITOR-RELATED"/>
    <property type="match status" value="1"/>
</dbReference>
<keyword evidence="3 5" id="KW-1133">Transmembrane helix</keyword>
<comment type="subcellular location">
    <subcellularLocation>
        <location evidence="1">Membrane</location>
        <topology evidence="1">Multi-pass membrane protein</topology>
    </subcellularLocation>
</comment>
<evidence type="ECO:0000256" key="5">
    <source>
        <dbReference type="SAM" id="Phobius"/>
    </source>
</evidence>